<feature type="region of interest" description="Disordered" evidence="4">
    <location>
        <begin position="114"/>
        <end position="133"/>
    </location>
</feature>
<evidence type="ECO:0000256" key="4">
    <source>
        <dbReference type="SAM" id="MobiDB-lite"/>
    </source>
</evidence>
<comment type="caution">
    <text evidence="6">The sequence shown here is derived from an EMBL/GenBank/DDBJ whole genome shotgun (WGS) entry which is preliminary data.</text>
</comment>
<dbReference type="PANTHER" id="PTHR33154">
    <property type="entry name" value="TRANSCRIPTIONAL REGULATOR, ARSR FAMILY"/>
    <property type="match status" value="1"/>
</dbReference>
<evidence type="ECO:0000313" key="6">
    <source>
        <dbReference type="EMBL" id="GLQ09914.1"/>
    </source>
</evidence>
<keyword evidence="7" id="KW-1185">Reference proteome</keyword>
<reference evidence="6" key="2">
    <citation type="submission" date="2023-01" db="EMBL/GenBank/DDBJ databases">
        <title>Draft genome sequence of Devosia yakushimensis strain NBRC 103855.</title>
        <authorList>
            <person name="Sun Q."/>
            <person name="Mori K."/>
        </authorList>
    </citation>
    <scope>NUCLEOTIDE SEQUENCE</scope>
    <source>
        <strain evidence="6">NBRC 103855</strain>
    </source>
</reference>
<dbReference type="InterPro" id="IPR036388">
    <property type="entry name" value="WH-like_DNA-bd_sf"/>
</dbReference>
<proteinExistence type="predicted"/>
<organism evidence="6 7">
    <name type="scientific">Devosia yakushimensis</name>
    <dbReference type="NCBI Taxonomy" id="470028"/>
    <lineage>
        <taxon>Bacteria</taxon>
        <taxon>Pseudomonadati</taxon>
        <taxon>Pseudomonadota</taxon>
        <taxon>Alphaproteobacteria</taxon>
        <taxon>Hyphomicrobiales</taxon>
        <taxon>Devosiaceae</taxon>
        <taxon>Devosia</taxon>
    </lineage>
</organism>
<sequence length="133" mass="14615">MAPVSIFIALADPTRCRIVELLQAGPSPVHRLAAKFDISRPAISRHLRVLREAGLIREEKSGRENHYALQAKRLVPIRKWLDKIAPSPVPKSAPAPVIVPEPVPLPEPVAEMAAPVQPKQRKAAPVSQMGFDF</sequence>
<dbReference type="SUPFAM" id="SSF46785">
    <property type="entry name" value="Winged helix' DNA-binding domain"/>
    <property type="match status" value="1"/>
</dbReference>
<dbReference type="NCBIfam" id="NF033788">
    <property type="entry name" value="HTH_metalloreg"/>
    <property type="match status" value="1"/>
</dbReference>
<reference evidence="6" key="1">
    <citation type="journal article" date="2014" name="Int. J. Syst. Evol. Microbiol.">
        <title>Complete genome of a new Firmicutes species belonging to the dominant human colonic microbiota ('Ruminococcus bicirculans') reveals two chromosomes and a selective capacity to utilize plant glucans.</title>
        <authorList>
            <consortium name="NISC Comparative Sequencing Program"/>
            <person name="Wegmann U."/>
            <person name="Louis P."/>
            <person name="Goesmann A."/>
            <person name="Henrissat B."/>
            <person name="Duncan S.H."/>
            <person name="Flint H.J."/>
        </authorList>
    </citation>
    <scope>NUCLEOTIDE SEQUENCE</scope>
    <source>
        <strain evidence="6">NBRC 103855</strain>
    </source>
</reference>
<evidence type="ECO:0000313" key="7">
    <source>
        <dbReference type="Proteomes" id="UP001161406"/>
    </source>
</evidence>
<feature type="domain" description="HTH arsR-type" evidence="5">
    <location>
        <begin position="1"/>
        <end position="89"/>
    </location>
</feature>
<dbReference type="RefSeq" id="WP_284390082.1">
    <property type="nucleotide sequence ID" value="NZ_BSNG01000001.1"/>
</dbReference>
<dbReference type="PRINTS" id="PR00778">
    <property type="entry name" value="HTHARSR"/>
</dbReference>
<accession>A0ABQ5UDI8</accession>
<evidence type="ECO:0000256" key="1">
    <source>
        <dbReference type="ARBA" id="ARBA00023015"/>
    </source>
</evidence>
<dbReference type="EMBL" id="BSNG01000001">
    <property type="protein sequence ID" value="GLQ09914.1"/>
    <property type="molecule type" value="Genomic_DNA"/>
</dbReference>
<evidence type="ECO:0000256" key="2">
    <source>
        <dbReference type="ARBA" id="ARBA00023125"/>
    </source>
</evidence>
<dbReference type="Proteomes" id="UP001161406">
    <property type="component" value="Unassembled WGS sequence"/>
</dbReference>
<dbReference type="InterPro" id="IPR036390">
    <property type="entry name" value="WH_DNA-bd_sf"/>
</dbReference>
<name>A0ABQ5UDI8_9HYPH</name>
<dbReference type="InterPro" id="IPR011991">
    <property type="entry name" value="ArsR-like_HTH"/>
</dbReference>
<protein>
    <recommendedName>
        <fullName evidence="5">HTH arsR-type domain-containing protein</fullName>
    </recommendedName>
</protein>
<keyword evidence="3" id="KW-0804">Transcription</keyword>
<dbReference type="SMART" id="SM00418">
    <property type="entry name" value="HTH_ARSR"/>
    <property type="match status" value="1"/>
</dbReference>
<evidence type="ECO:0000259" key="5">
    <source>
        <dbReference type="PROSITE" id="PS50987"/>
    </source>
</evidence>
<dbReference type="CDD" id="cd00090">
    <property type="entry name" value="HTH_ARSR"/>
    <property type="match status" value="1"/>
</dbReference>
<keyword evidence="2" id="KW-0238">DNA-binding</keyword>
<keyword evidence="1" id="KW-0805">Transcription regulation</keyword>
<dbReference type="Pfam" id="PF01022">
    <property type="entry name" value="HTH_5"/>
    <property type="match status" value="1"/>
</dbReference>
<dbReference type="Gene3D" id="1.10.10.10">
    <property type="entry name" value="Winged helix-like DNA-binding domain superfamily/Winged helix DNA-binding domain"/>
    <property type="match status" value="1"/>
</dbReference>
<dbReference type="PROSITE" id="PS50987">
    <property type="entry name" value="HTH_ARSR_2"/>
    <property type="match status" value="1"/>
</dbReference>
<dbReference type="InterPro" id="IPR051081">
    <property type="entry name" value="HTH_MetalResp_TranReg"/>
</dbReference>
<evidence type="ECO:0000256" key="3">
    <source>
        <dbReference type="ARBA" id="ARBA00023163"/>
    </source>
</evidence>
<gene>
    <name evidence="6" type="ORF">GCM10007913_18460</name>
</gene>
<dbReference type="PANTHER" id="PTHR33154:SF33">
    <property type="entry name" value="TRANSCRIPTIONAL REPRESSOR SDPR"/>
    <property type="match status" value="1"/>
</dbReference>
<dbReference type="InterPro" id="IPR001845">
    <property type="entry name" value="HTH_ArsR_DNA-bd_dom"/>
</dbReference>